<keyword evidence="2" id="KW-1185">Reference proteome</keyword>
<dbReference type="Proteomes" id="UP000054995">
    <property type="component" value="Unassembled WGS sequence"/>
</dbReference>
<evidence type="ECO:0000313" key="2">
    <source>
        <dbReference type="Proteomes" id="UP000054995"/>
    </source>
</evidence>
<protein>
    <submittedName>
        <fullName evidence="1">Uncharacterized protein</fullName>
    </submittedName>
</protein>
<sequence>MISLGQHIKGHFTLAALNFCRHYCKFLVLSLIRAESRRKLDSAIAQLMLVLLLQLFCKPSSAYAR</sequence>
<accession>A0A0V1FQ78</accession>
<dbReference type="AlphaFoldDB" id="A0A0V1FQ78"/>
<dbReference type="EMBL" id="JYDT01000045">
    <property type="protein sequence ID" value="KRY88173.1"/>
    <property type="molecule type" value="Genomic_DNA"/>
</dbReference>
<reference evidence="1 2" key="1">
    <citation type="submission" date="2015-01" db="EMBL/GenBank/DDBJ databases">
        <title>Evolution of Trichinella species and genotypes.</title>
        <authorList>
            <person name="Korhonen P.K."/>
            <person name="Edoardo P."/>
            <person name="Giuseppe L.R."/>
            <person name="Gasser R.B."/>
        </authorList>
    </citation>
    <scope>NUCLEOTIDE SEQUENCE [LARGE SCALE GENOMIC DNA]</scope>
    <source>
        <strain evidence="1">ISS470</strain>
    </source>
</reference>
<evidence type="ECO:0000313" key="1">
    <source>
        <dbReference type="EMBL" id="KRY88173.1"/>
    </source>
</evidence>
<organism evidence="1 2">
    <name type="scientific">Trichinella pseudospiralis</name>
    <name type="common">Parasitic roundworm</name>
    <dbReference type="NCBI Taxonomy" id="6337"/>
    <lineage>
        <taxon>Eukaryota</taxon>
        <taxon>Metazoa</taxon>
        <taxon>Ecdysozoa</taxon>
        <taxon>Nematoda</taxon>
        <taxon>Enoplea</taxon>
        <taxon>Dorylaimia</taxon>
        <taxon>Trichinellida</taxon>
        <taxon>Trichinellidae</taxon>
        <taxon>Trichinella</taxon>
    </lineage>
</organism>
<proteinExistence type="predicted"/>
<name>A0A0V1FQ78_TRIPS</name>
<comment type="caution">
    <text evidence="1">The sequence shown here is derived from an EMBL/GenBank/DDBJ whole genome shotgun (WGS) entry which is preliminary data.</text>
</comment>
<gene>
    <name evidence="1" type="ORF">T4D_2037</name>
</gene>